<feature type="domain" description="Pterin-binding" evidence="4">
    <location>
        <begin position="1"/>
        <end position="248"/>
    </location>
</feature>
<name>A0ABU0B431_9FIRM</name>
<comment type="similarity">
    <text evidence="1">Belongs to the vitamin-B12 dependent methionine synthase family.</text>
</comment>
<dbReference type="GO" id="GO:0102036">
    <property type="term" value="F:methyltetrahydrofolate:corrinoid/iron-sulfur protein methyltransferase activity"/>
    <property type="evidence" value="ECO:0007669"/>
    <property type="project" value="UniProtKB-EC"/>
</dbReference>
<dbReference type="PANTHER" id="PTHR45833">
    <property type="entry name" value="METHIONINE SYNTHASE"/>
    <property type="match status" value="1"/>
</dbReference>
<sequence>MILIGERINGMFKDIREAILNKDPEPIRYWAKRQYENCAAYLDINTGPTVDPKDQPAVMEWLVKVAQETVPLPCCIDSTNPEAIEAGLAVHKGKAMINSTSADQWKMDIYFPMAKKYNAAIIGLAMNEKGVPKSAADRVALAMEIVVNADAHGIPMEDLYIDPLMLPCNVAQDHGPEVLEAIRQIKTLADPPPRTTLGLSNTSQRCTNRHLLNRTFLIMCMAVGLDSAIADLEDPELLDGVAAANILLNKDIYCDSFLKTFRQR</sequence>
<dbReference type="NCBIfam" id="NF005719">
    <property type="entry name" value="PRK07535.1"/>
    <property type="match status" value="1"/>
</dbReference>
<keyword evidence="3 5" id="KW-0808">Transferase</keyword>
<dbReference type="PROSITE" id="PS50972">
    <property type="entry name" value="PTERIN_BINDING"/>
    <property type="match status" value="1"/>
</dbReference>
<gene>
    <name evidence="5" type="ORF">J2Z49_002607</name>
</gene>
<keyword evidence="6" id="KW-1185">Reference proteome</keyword>
<dbReference type="EC" id="2.1.1.258" evidence="5"/>
<dbReference type="RefSeq" id="WP_307403325.1">
    <property type="nucleotide sequence ID" value="NZ_JAUSUX010000027.1"/>
</dbReference>
<evidence type="ECO:0000313" key="5">
    <source>
        <dbReference type="EMBL" id="MDQ0287479.1"/>
    </source>
</evidence>
<evidence type="ECO:0000256" key="2">
    <source>
        <dbReference type="ARBA" id="ARBA00022603"/>
    </source>
</evidence>
<dbReference type="InterPro" id="IPR000489">
    <property type="entry name" value="Pterin-binding_dom"/>
</dbReference>
<evidence type="ECO:0000313" key="6">
    <source>
        <dbReference type="Proteomes" id="UP001225644"/>
    </source>
</evidence>
<keyword evidence="2 5" id="KW-0489">Methyltransferase</keyword>
<accession>A0ABU0B431</accession>
<dbReference type="Gene3D" id="3.20.20.20">
    <property type="entry name" value="Dihydropteroate synthase-like"/>
    <property type="match status" value="1"/>
</dbReference>
<evidence type="ECO:0000256" key="3">
    <source>
        <dbReference type="ARBA" id="ARBA00022679"/>
    </source>
</evidence>
<dbReference type="SUPFAM" id="SSF51717">
    <property type="entry name" value="Dihydropteroate synthetase-like"/>
    <property type="match status" value="1"/>
</dbReference>
<dbReference type="Pfam" id="PF00809">
    <property type="entry name" value="Pterin_bind"/>
    <property type="match status" value="1"/>
</dbReference>
<comment type="caution">
    <text evidence="5">The sequence shown here is derived from an EMBL/GenBank/DDBJ whole genome shotgun (WGS) entry which is preliminary data.</text>
</comment>
<reference evidence="5 6" key="1">
    <citation type="submission" date="2023-07" db="EMBL/GenBank/DDBJ databases">
        <title>Genomic Encyclopedia of Type Strains, Phase IV (KMG-IV): sequencing the most valuable type-strain genomes for metagenomic binning, comparative biology and taxonomic classification.</title>
        <authorList>
            <person name="Goeker M."/>
        </authorList>
    </citation>
    <scope>NUCLEOTIDE SEQUENCE [LARGE SCALE GENOMIC DNA]</scope>
    <source>
        <strain evidence="5 6">DSM 12396</strain>
    </source>
</reference>
<dbReference type="Proteomes" id="UP001225644">
    <property type="component" value="Unassembled WGS sequence"/>
</dbReference>
<dbReference type="EMBL" id="JAUSUX010000027">
    <property type="protein sequence ID" value="MDQ0287479.1"/>
    <property type="molecule type" value="Genomic_DNA"/>
</dbReference>
<protein>
    <submittedName>
        <fullName evidence="5">5-methyltetrahydrofolate corrinoid/iron sulfur protein methyltransferase</fullName>
        <ecNumber evidence="5">2.1.1.258</ecNumber>
    </submittedName>
</protein>
<evidence type="ECO:0000256" key="1">
    <source>
        <dbReference type="ARBA" id="ARBA00010398"/>
    </source>
</evidence>
<dbReference type="InterPro" id="IPR050554">
    <property type="entry name" value="Met_Synthase/Corrinoid"/>
</dbReference>
<dbReference type="InterPro" id="IPR011005">
    <property type="entry name" value="Dihydropteroate_synth-like_sf"/>
</dbReference>
<organism evidence="5 6">
    <name type="scientific">Desulfofundulus luciae</name>
    <dbReference type="NCBI Taxonomy" id="74702"/>
    <lineage>
        <taxon>Bacteria</taxon>
        <taxon>Bacillati</taxon>
        <taxon>Bacillota</taxon>
        <taxon>Clostridia</taxon>
        <taxon>Eubacteriales</taxon>
        <taxon>Peptococcaceae</taxon>
        <taxon>Desulfofundulus</taxon>
    </lineage>
</organism>
<evidence type="ECO:0000259" key="4">
    <source>
        <dbReference type="PROSITE" id="PS50972"/>
    </source>
</evidence>
<dbReference type="GO" id="GO:0032259">
    <property type="term" value="P:methylation"/>
    <property type="evidence" value="ECO:0007669"/>
    <property type="project" value="UniProtKB-KW"/>
</dbReference>
<proteinExistence type="inferred from homology"/>